<accession>A0ABW0VZE3</accession>
<protein>
    <submittedName>
        <fullName evidence="1">Uncharacterized protein</fullName>
    </submittedName>
</protein>
<sequence length="130" mass="14568">MDTVSQQLTVATDTKGIGLKTMLLPEIIFIEYVRSVKGIMVHSLDSQGFLPGPFSFWVSTLQGSGLSTLFPVDRNNALNLAKIELLDPKFNKAYFEKVVTRKDKVCTIALANFNAVIQELKNINRMYKIV</sequence>
<proteinExistence type="predicted"/>
<name>A0ABW0VZE3_9BACL</name>
<comment type="caution">
    <text evidence="1">The sequence shown here is derived from an EMBL/GenBank/DDBJ whole genome shotgun (WGS) entry which is preliminary data.</text>
</comment>
<organism evidence="1 2">
    <name type="scientific">Paenibacillus solisilvae</name>
    <dbReference type="NCBI Taxonomy" id="2486751"/>
    <lineage>
        <taxon>Bacteria</taxon>
        <taxon>Bacillati</taxon>
        <taxon>Bacillota</taxon>
        <taxon>Bacilli</taxon>
        <taxon>Bacillales</taxon>
        <taxon>Paenibacillaceae</taxon>
        <taxon>Paenibacillus</taxon>
    </lineage>
</organism>
<gene>
    <name evidence="1" type="ORF">ACFPYJ_12200</name>
</gene>
<evidence type="ECO:0000313" key="1">
    <source>
        <dbReference type="EMBL" id="MFC5649871.1"/>
    </source>
</evidence>
<evidence type="ECO:0000313" key="2">
    <source>
        <dbReference type="Proteomes" id="UP001596047"/>
    </source>
</evidence>
<keyword evidence="2" id="KW-1185">Reference proteome</keyword>
<reference evidence="2" key="1">
    <citation type="journal article" date="2019" name="Int. J. Syst. Evol. Microbiol.">
        <title>The Global Catalogue of Microorganisms (GCM) 10K type strain sequencing project: providing services to taxonomists for standard genome sequencing and annotation.</title>
        <authorList>
            <consortium name="The Broad Institute Genomics Platform"/>
            <consortium name="The Broad Institute Genome Sequencing Center for Infectious Disease"/>
            <person name="Wu L."/>
            <person name="Ma J."/>
        </authorList>
    </citation>
    <scope>NUCLEOTIDE SEQUENCE [LARGE SCALE GENOMIC DNA]</scope>
    <source>
        <strain evidence="2">CGMCC 1.3240</strain>
    </source>
</reference>
<dbReference type="RefSeq" id="WP_379188416.1">
    <property type="nucleotide sequence ID" value="NZ_JBHSOW010000042.1"/>
</dbReference>
<dbReference type="EMBL" id="JBHSOW010000042">
    <property type="protein sequence ID" value="MFC5649871.1"/>
    <property type="molecule type" value="Genomic_DNA"/>
</dbReference>
<dbReference type="Proteomes" id="UP001596047">
    <property type="component" value="Unassembled WGS sequence"/>
</dbReference>